<accession>A0ABD1ZU49</accession>
<dbReference type="AlphaFoldDB" id="A0ABD1ZU49"/>
<gene>
    <name evidence="1" type="ORF">V1478_018925</name>
</gene>
<name>A0ABD1ZU49_VESSQ</name>
<keyword evidence="2" id="KW-1185">Reference proteome</keyword>
<dbReference type="EMBL" id="JAUDFV010000173">
    <property type="protein sequence ID" value="KAL2711904.1"/>
    <property type="molecule type" value="Genomic_DNA"/>
</dbReference>
<comment type="caution">
    <text evidence="1">The sequence shown here is derived from an EMBL/GenBank/DDBJ whole genome shotgun (WGS) entry which is preliminary data.</text>
</comment>
<reference evidence="1 2" key="1">
    <citation type="journal article" date="2024" name="Ann. Entomol. Soc. Am.">
        <title>Genomic analyses of the southern and eastern yellowjacket wasps (Hymenoptera: Vespidae) reveal evolutionary signatures of social life.</title>
        <authorList>
            <person name="Catto M.A."/>
            <person name="Caine P.B."/>
            <person name="Orr S.E."/>
            <person name="Hunt B.G."/>
            <person name="Goodisman M.A.D."/>
        </authorList>
    </citation>
    <scope>NUCLEOTIDE SEQUENCE [LARGE SCALE GENOMIC DNA]</scope>
    <source>
        <strain evidence="1">233</strain>
        <tissue evidence="1">Head and thorax</tissue>
    </source>
</reference>
<protein>
    <submittedName>
        <fullName evidence="1">Fatty acyl-CoA reductase wat-like isoform X7</fullName>
    </submittedName>
</protein>
<evidence type="ECO:0000313" key="1">
    <source>
        <dbReference type="EMBL" id="KAL2711904.1"/>
    </source>
</evidence>
<proteinExistence type="predicted"/>
<evidence type="ECO:0000313" key="2">
    <source>
        <dbReference type="Proteomes" id="UP001607302"/>
    </source>
</evidence>
<dbReference type="Proteomes" id="UP001607302">
    <property type="component" value="Unassembled WGS sequence"/>
</dbReference>
<sequence length="137" mass="15789">MNITKIHTYNFLPYSINGRQAASKRFFKQLTHILKLDVFDVVVIFTAGLIGRARSACIEGTEKGANRFLEVETMDVPSKESEQEVAFENVDNLTLIRKFIGKLLIDKLLRTKTGPGMNHSYFWIRSKKKEERFNTMS</sequence>
<organism evidence="1 2">
    <name type="scientific">Vespula squamosa</name>
    <name type="common">Southern yellow jacket</name>
    <name type="synonym">Wasp</name>
    <dbReference type="NCBI Taxonomy" id="30214"/>
    <lineage>
        <taxon>Eukaryota</taxon>
        <taxon>Metazoa</taxon>
        <taxon>Ecdysozoa</taxon>
        <taxon>Arthropoda</taxon>
        <taxon>Hexapoda</taxon>
        <taxon>Insecta</taxon>
        <taxon>Pterygota</taxon>
        <taxon>Neoptera</taxon>
        <taxon>Endopterygota</taxon>
        <taxon>Hymenoptera</taxon>
        <taxon>Apocrita</taxon>
        <taxon>Aculeata</taxon>
        <taxon>Vespoidea</taxon>
        <taxon>Vespidae</taxon>
        <taxon>Vespinae</taxon>
        <taxon>Vespula</taxon>
    </lineage>
</organism>